<name>A0ABP0PPS8_9DINO</name>
<dbReference type="SUPFAM" id="SSF53850">
    <property type="entry name" value="Periplasmic binding protein-like II"/>
    <property type="match status" value="1"/>
</dbReference>
<keyword evidence="4" id="KW-0805">Transcription regulation</keyword>
<evidence type="ECO:0000259" key="7">
    <source>
        <dbReference type="PROSITE" id="PS50931"/>
    </source>
</evidence>
<dbReference type="Gene3D" id="3.40.50.720">
    <property type="entry name" value="NAD(P)-binding Rossmann-like Domain"/>
    <property type="match status" value="1"/>
</dbReference>
<evidence type="ECO:0000313" key="10">
    <source>
        <dbReference type="Proteomes" id="UP001642464"/>
    </source>
</evidence>
<dbReference type="InterPro" id="IPR036291">
    <property type="entry name" value="NAD(P)-bd_dom_sf"/>
</dbReference>
<sequence length="622" mass="68442">MQVRELEDRYGVQLLIRKSTGVTPTETGRLFYKKAIDVLRSAADADETLKRASGTMTGQVRVGLIPTLTRSVLSEAMLRFTETYPMVRLSMVEAYSFQLIESVGREELDFAIVPAFEGHENIRAEPMGTDHEFLVGAPGTTHLQPVNLIEHAPLRYVLPSPANSRRRRIDRYFANHHIRVDDILELDAMFGTIDLVARSDWHTILPGIMCAADLDGQRRRLHPLVGPELTVSYSRIEPAAKPLNDAAQAFCEILQDELTRTIAATREAGMEQIELGVIGAGWCGGIRIEAASRNPQVAAIHIAETRSERLQEMKDLYAPATATDSYEQIIENGNISSVIISATPEDTHYPMARAALSAGKHVFLEKPIAITLAEADELVALSKQNGVKFTIGYSQRFNYKYAYIRESLLNGTLGEPVSALVSRHITRSLGSKISGRTKLSPAAMEATHDLDFVLWCLEPAKPVKVYAQNVYRYMKGKGVDAPDCTWIIVTMDNGIAFTIGAGWILPLGYPNYSSTTLEMVGTKGALMVDDSHKDVVLNTEDNGIQFPMSSMPGEFVGHAYAGPMAPETHHFIDACARDKPVLVTADQARQVMEVYIAADLSAERGEPVNLPLNDANISSIMA</sequence>
<evidence type="ECO:0000313" key="9">
    <source>
        <dbReference type="EMBL" id="CAK9077014.1"/>
    </source>
</evidence>
<dbReference type="PROSITE" id="PS50931">
    <property type="entry name" value="HTH_LYSR"/>
    <property type="match status" value="1"/>
</dbReference>
<evidence type="ECO:0000313" key="8">
    <source>
        <dbReference type="EMBL" id="CAK8989010.1"/>
    </source>
</evidence>
<dbReference type="Pfam" id="PF01408">
    <property type="entry name" value="GFO_IDH_MocA"/>
    <property type="match status" value="1"/>
</dbReference>
<dbReference type="SUPFAM" id="SSF46785">
    <property type="entry name" value="Winged helix' DNA-binding domain"/>
    <property type="match status" value="1"/>
</dbReference>
<proteinExistence type="inferred from homology"/>
<keyword evidence="6" id="KW-0804">Transcription</keyword>
<dbReference type="Gene3D" id="3.40.190.290">
    <property type="match status" value="1"/>
</dbReference>
<keyword evidence="10" id="KW-1185">Reference proteome</keyword>
<keyword evidence="5" id="KW-0238">DNA-binding</keyword>
<feature type="domain" description="HTH lysR-type" evidence="7">
    <location>
        <begin position="1"/>
        <end position="25"/>
    </location>
</feature>
<dbReference type="InterPro" id="IPR005119">
    <property type="entry name" value="LysR_subst-bd"/>
</dbReference>
<reference evidence="9 10" key="1">
    <citation type="submission" date="2024-02" db="EMBL/GenBank/DDBJ databases">
        <authorList>
            <person name="Chen Y."/>
            <person name="Shah S."/>
            <person name="Dougan E. K."/>
            <person name="Thang M."/>
            <person name="Chan C."/>
        </authorList>
    </citation>
    <scope>NUCLEOTIDE SEQUENCE [LARGE SCALE GENOMIC DNA]</scope>
</reference>
<protein>
    <recommendedName>
        <fullName evidence="3">Probable RuBisCO transcriptional regulator</fullName>
    </recommendedName>
</protein>
<dbReference type="Proteomes" id="UP001642464">
    <property type="component" value="Unassembled WGS sequence"/>
</dbReference>
<dbReference type="Pfam" id="PF02894">
    <property type="entry name" value="GFO_IDH_MocA_C"/>
    <property type="match status" value="1"/>
</dbReference>
<dbReference type="SUPFAM" id="SSF51735">
    <property type="entry name" value="NAD(P)-binding Rossmann-fold domains"/>
    <property type="match status" value="1"/>
</dbReference>
<dbReference type="SUPFAM" id="SSF55347">
    <property type="entry name" value="Glyceraldehyde-3-phosphate dehydrogenase-like, C-terminal domain"/>
    <property type="match status" value="1"/>
</dbReference>
<gene>
    <name evidence="8" type="ORF">SCF082_LOCUS1635</name>
    <name evidence="9" type="ORF">SCF082_LOCUS37026</name>
</gene>
<dbReference type="Pfam" id="PF03466">
    <property type="entry name" value="LysR_substrate"/>
    <property type="match status" value="1"/>
</dbReference>
<dbReference type="InterPro" id="IPR000683">
    <property type="entry name" value="Gfo/Idh/MocA-like_OxRdtase_N"/>
</dbReference>
<comment type="caution">
    <text evidence="9">The sequence shown here is derived from an EMBL/GenBank/DDBJ whole genome shotgun (WGS) entry which is preliminary data.</text>
</comment>
<dbReference type="Gene3D" id="1.10.10.10">
    <property type="entry name" value="Winged helix-like DNA-binding domain superfamily/Winged helix DNA-binding domain"/>
    <property type="match status" value="1"/>
</dbReference>
<dbReference type="PANTHER" id="PTHR43377">
    <property type="entry name" value="BILIVERDIN REDUCTASE A"/>
    <property type="match status" value="1"/>
</dbReference>
<dbReference type="InterPro" id="IPR000847">
    <property type="entry name" value="LysR_HTH_N"/>
</dbReference>
<evidence type="ECO:0000256" key="3">
    <source>
        <dbReference type="ARBA" id="ARBA00018907"/>
    </source>
</evidence>
<dbReference type="InterPro" id="IPR051450">
    <property type="entry name" value="Gfo/Idh/MocA_Oxidoreductases"/>
</dbReference>
<evidence type="ECO:0000256" key="1">
    <source>
        <dbReference type="ARBA" id="ARBA00003782"/>
    </source>
</evidence>
<dbReference type="InterPro" id="IPR036388">
    <property type="entry name" value="WH-like_DNA-bd_sf"/>
</dbReference>
<evidence type="ECO:0000256" key="6">
    <source>
        <dbReference type="ARBA" id="ARBA00023163"/>
    </source>
</evidence>
<comment type="function">
    <text evidence="1">Trans-acting transcriptional regulator of RuBisCO genes (rbcL and rbcS) expression.</text>
</comment>
<dbReference type="InterPro" id="IPR036390">
    <property type="entry name" value="WH_DNA-bd_sf"/>
</dbReference>
<comment type="similarity">
    <text evidence="2">Belongs to the LysR transcriptional regulatory family.</text>
</comment>
<dbReference type="InterPro" id="IPR004104">
    <property type="entry name" value="Gfo/Idh/MocA-like_OxRdtase_C"/>
</dbReference>
<organism evidence="9 10">
    <name type="scientific">Durusdinium trenchii</name>
    <dbReference type="NCBI Taxonomy" id="1381693"/>
    <lineage>
        <taxon>Eukaryota</taxon>
        <taxon>Sar</taxon>
        <taxon>Alveolata</taxon>
        <taxon>Dinophyceae</taxon>
        <taxon>Suessiales</taxon>
        <taxon>Symbiodiniaceae</taxon>
        <taxon>Durusdinium</taxon>
    </lineage>
</organism>
<evidence type="ECO:0000256" key="2">
    <source>
        <dbReference type="ARBA" id="ARBA00009437"/>
    </source>
</evidence>
<evidence type="ECO:0000256" key="5">
    <source>
        <dbReference type="ARBA" id="ARBA00023125"/>
    </source>
</evidence>
<dbReference type="Gene3D" id="3.30.360.10">
    <property type="entry name" value="Dihydrodipicolinate Reductase, domain 2"/>
    <property type="match status" value="1"/>
</dbReference>
<dbReference type="EMBL" id="CAXAMM010000792">
    <property type="protein sequence ID" value="CAK8989010.1"/>
    <property type="molecule type" value="Genomic_DNA"/>
</dbReference>
<accession>A0ABP0PPS8</accession>
<dbReference type="PANTHER" id="PTHR43377:SF1">
    <property type="entry name" value="BILIVERDIN REDUCTASE A"/>
    <property type="match status" value="1"/>
</dbReference>
<dbReference type="EMBL" id="CAXAMM010037347">
    <property type="protein sequence ID" value="CAK9077014.1"/>
    <property type="molecule type" value="Genomic_DNA"/>
</dbReference>
<evidence type="ECO:0000256" key="4">
    <source>
        <dbReference type="ARBA" id="ARBA00023015"/>
    </source>
</evidence>